<dbReference type="EMBL" id="CAJJDP010000055">
    <property type="protein sequence ID" value="CAD8170417.1"/>
    <property type="molecule type" value="Genomic_DNA"/>
</dbReference>
<dbReference type="OMA" id="SMAQSHI"/>
<name>A0A8S1V1N2_PAROT</name>
<evidence type="ECO:0000256" key="1">
    <source>
        <dbReference type="ARBA" id="ARBA00022670"/>
    </source>
</evidence>
<sequence length="766" mass="90870">MLFEQYKDYEYDRQKMELEREYHTPKTIFIKAFGIELLFRDVWPYLIEEDRKLKLVILNFIVQYCKTMIPKWKTTEKYYENFNHGNIENPNKEYSHTLYFFQYLDEWSLCIYSTQQETLYSYVLSESTQRKIKSIFTEKGIKVDQRINIGQSVTIAEEDTVVMVKILYYIFKQQELIFEFNQEAAIEWRKMVKVIDLFLFELHRQYKEQMEYQQKNNSKSQMSNIKSNPDLSIKQEPKSIEFNPDKSKIGEAPMLDDSLYSFKQHSSFDKSLSVSRVRHGKVTDEMVELSKEEYNYLIEQFKQQVLQELQQIESQHPTVFLQKYLKGNGDLMVKKDDQGKDELVVKLKGEQLQVLLQQYEKYYQQQISNKQFEQQQEEIKQQYQQYMQFQQLLNYYYQHDPPKYSKLVTEYYNRLNEQTLQKLKPLFPQSMQSQESSQANISQQSLKVPYSPQLQSLSYSKSSDRYNKPINPVIQPSFNVSKSYSQNQQLQSSFNISKSIDNQFKPSPQNTVVCSRYNKQITYLEINLLQNKGEMTENQLNFYIKYLEEKQSSQQQGTLKQFKLRILYLSTTFYKTLIKEHNNPDSISYQSASVYTSKYIGKDNTIFDKFDIILIPIVIASGLETILININLAQQTIYFYDSLINGVGSQSMAQSHIAQNGLLNNPFLMCCLRFLEIEYNQKLMKTLSLLKWNIVYSPHEKIIENSKSNTMIAFLMTQISKGIQVEKTFSIQLDLAKFTSNLIKFFSQLGITQNRKNELNFEKMVL</sequence>
<evidence type="ECO:0000313" key="4">
    <source>
        <dbReference type="EMBL" id="CAD8170417.1"/>
    </source>
</evidence>
<evidence type="ECO:0000313" key="5">
    <source>
        <dbReference type="Proteomes" id="UP000683925"/>
    </source>
</evidence>
<dbReference type="PROSITE" id="PS50600">
    <property type="entry name" value="ULP_PROTEASE"/>
    <property type="match status" value="1"/>
</dbReference>
<dbReference type="AlphaFoldDB" id="A0A8S1V1N2"/>
<dbReference type="GO" id="GO:0008234">
    <property type="term" value="F:cysteine-type peptidase activity"/>
    <property type="evidence" value="ECO:0007669"/>
    <property type="project" value="InterPro"/>
</dbReference>
<feature type="domain" description="Ubiquitin-like protease family profile" evidence="3">
    <location>
        <begin position="519"/>
        <end position="671"/>
    </location>
</feature>
<dbReference type="GO" id="GO:0006508">
    <property type="term" value="P:proteolysis"/>
    <property type="evidence" value="ECO:0007669"/>
    <property type="project" value="UniProtKB-KW"/>
</dbReference>
<dbReference type="OrthoDB" id="9592245at2759"/>
<keyword evidence="2" id="KW-0378">Hydrolase</keyword>
<keyword evidence="5" id="KW-1185">Reference proteome</keyword>
<gene>
    <name evidence="4" type="ORF">POCTA_138.1.T0550168</name>
</gene>
<comment type="caution">
    <text evidence="4">The sequence shown here is derived from an EMBL/GenBank/DDBJ whole genome shotgun (WGS) entry which is preliminary data.</text>
</comment>
<accession>A0A8S1V1N2</accession>
<keyword evidence="1" id="KW-0645">Protease</keyword>
<proteinExistence type="predicted"/>
<organism evidence="4 5">
    <name type="scientific">Paramecium octaurelia</name>
    <dbReference type="NCBI Taxonomy" id="43137"/>
    <lineage>
        <taxon>Eukaryota</taxon>
        <taxon>Sar</taxon>
        <taxon>Alveolata</taxon>
        <taxon>Ciliophora</taxon>
        <taxon>Intramacronucleata</taxon>
        <taxon>Oligohymenophorea</taxon>
        <taxon>Peniculida</taxon>
        <taxon>Parameciidae</taxon>
        <taxon>Paramecium</taxon>
    </lineage>
</organism>
<dbReference type="InterPro" id="IPR003653">
    <property type="entry name" value="Peptidase_C48_C"/>
</dbReference>
<protein>
    <recommendedName>
        <fullName evidence="3">Ubiquitin-like protease family profile domain-containing protein</fullName>
    </recommendedName>
</protein>
<dbReference type="Proteomes" id="UP000683925">
    <property type="component" value="Unassembled WGS sequence"/>
</dbReference>
<evidence type="ECO:0000259" key="3">
    <source>
        <dbReference type="PROSITE" id="PS50600"/>
    </source>
</evidence>
<evidence type="ECO:0000256" key="2">
    <source>
        <dbReference type="ARBA" id="ARBA00022801"/>
    </source>
</evidence>
<reference evidence="4" key="1">
    <citation type="submission" date="2021-01" db="EMBL/GenBank/DDBJ databases">
        <authorList>
            <consortium name="Genoscope - CEA"/>
            <person name="William W."/>
        </authorList>
    </citation>
    <scope>NUCLEOTIDE SEQUENCE</scope>
</reference>